<name>A0ABQ5FV68_9ASTR</name>
<reference evidence="2" key="2">
    <citation type="submission" date="2022-01" db="EMBL/GenBank/DDBJ databases">
        <authorList>
            <person name="Yamashiro T."/>
            <person name="Shiraishi A."/>
            <person name="Satake H."/>
            <person name="Nakayama K."/>
        </authorList>
    </citation>
    <scope>NUCLEOTIDE SEQUENCE</scope>
</reference>
<feature type="region of interest" description="Disordered" evidence="1">
    <location>
        <begin position="202"/>
        <end position="221"/>
    </location>
</feature>
<feature type="compositionally biased region" description="Basic and acidic residues" evidence="1">
    <location>
        <begin position="37"/>
        <end position="60"/>
    </location>
</feature>
<dbReference type="Proteomes" id="UP001151760">
    <property type="component" value="Unassembled WGS sequence"/>
</dbReference>
<dbReference type="CDD" id="cd01647">
    <property type="entry name" value="RT_LTR"/>
    <property type="match status" value="1"/>
</dbReference>
<dbReference type="SUPFAM" id="SSF56672">
    <property type="entry name" value="DNA/RNA polymerases"/>
    <property type="match status" value="1"/>
</dbReference>
<accession>A0ABQ5FV68</accession>
<gene>
    <name evidence="2" type="ORF">Tco_1018047</name>
</gene>
<dbReference type="PANTHER" id="PTHR15503">
    <property type="entry name" value="LDOC1 RELATED"/>
    <property type="match status" value="1"/>
</dbReference>
<dbReference type="Gene3D" id="3.10.10.10">
    <property type="entry name" value="HIV Type 1 Reverse Transcriptase, subunit A, domain 1"/>
    <property type="match status" value="1"/>
</dbReference>
<feature type="compositionally biased region" description="Polar residues" evidence="1">
    <location>
        <begin position="210"/>
        <end position="221"/>
    </location>
</feature>
<dbReference type="InterPro" id="IPR043128">
    <property type="entry name" value="Rev_trsase/Diguanyl_cyclase"/>
</dbReference>
<organism evidence="2 3">
    <name type="scientific">Tanacetum coccineum</name>
    <dbReference type="NCBI Taxonomy" id="301880"/>
    <lineage>
        <taxon>Eukaryota</taxon>
        <taxon>Viridiplantae</taxon>
        <taxon>Streptophyta</taxon>
        <taxon>Embryophyta</taxon>
        <taxon>Tracheophyta</taxon>
        <taxon>Spermatophyta</taxon>
        <taxon>Magnoliopsida</taxon>
        <taxon>eudicotyledons</taxon>
        <taxon>Gunneridae</taxon>
        <taxon>Pentapetalae</taxon>
        <taxon>asterids</taxon>
        <taxon>campanulids</taxon>
        <taxon>Asterales</taxon>
        <taxon>Asteraceae</taxon>
        <taxon>Asteroideae</taxon>
        <taxon>Anthemideae</taxon>
        <taxon>Anthemidinae</taxon>
        <taxon>Tanacetum</taxon>
    </lineage>
</organism>
<feature type="region of interest" description="Disordered" evidence="1">
    <location>
        <begin position="36"/>
        <end position="60"/>
    </location>
</feature>
<proteinExistence type="predicted"/>
<reference evidence="2" key="1">
    <citation type="journal article" date="2022" name="Int. J. Mol. Sci.">
        <title>Draft Genome of Tanacetum Coccineum: Genomic Comparison of Closely Related Tanacetum-Family Plants.</title>
        <authorList>
            <person name="Yamashiro T."/>
            <person name="Shiraishi A."/>
            <person name="Nakayama K."/>
            <person name="Satake H."/>
        </authorList>
    </citation>
    <scope>NUCLEOTIDE SEQUENCE</scope>
</reference>
<evidence type="ECO:0008006" key="4">
    <source>
        <dbReference type="Google" id="ProtNLM"/>
    </source>
</evidence>
<dbReference type="InterPro" id="IPR032567">
    <property type="entry name" value="RTL1-rel"/>
</dbReference>
<keyword evidence="3" id="KW-1185">Reference proteome</keyword>
<dbReference type="EMBL" id="BQNB010017726">
    <property type="protein sequence ID" value="GJT66567.1"/>
    <property type="molecule type" value="Genomic_DNA"/>
</dbReference>
<evidence type="ECO:0000313" key="2">
    <source>
        <dbReference type="EMBL" id="GJT66567.1"/>
    </source>
</evidence>
<evidence type="ECO:0000313" key="3">
    <source>
        <dbReference type="Proteomes" id="UP001151760"/>
    </source>
</evidence>
<dbReference type="InterPro" id="IPR043502">
    <property type="entry name" value="DNA/RNA_pol_sf"/>
</dbReference>
<dbReference type="PANTHER" id="PTHR15503:SF45">
    <property type="entry name" value="RNA-DIRECTED DNA POLYMERASE HOMOLOG"/>
    <property type="match status" value="1"/>
</dbReference>
<protein>
    <recommendedName>
        <fullName evidence="4">Reverse transcriptase domain-containing protein</fullName>
    </recommendedName>
</protein>
<comment type="caution">
    <text evidence="2">The sequence shown here is derived from an EMBL/GenBank/DDBJ whole genome shotgun (WGS) entry which is preliminary data.</text>
</comment>
<dbReference type="Gene3D" id="3.30.70.270">
    <property type="match status" value="1"/>
</dbReference>
<evidence type="ECO:0000256" key="1">
    <source>
        <dbReference type="SAM" id="MobiDB-lite"/>
    </source>
</evidence>
<sequence>MPPKKRTATTTTTTPMTDAQIKALIAQGVADALAEIEANKTSRNGDDSHDSGTGSRRTERAARECTYSDFLECQPLNFKGTKGVIGLTQWFKRMESIFYITNCAIGNQIKFATCSLLGSALTWWNSYIKVVGHNAAYGMTWKIENVSTKNLLQVESNVEELPDMIQGSVMASKRKTMQKAIKIANDLMDMKVRTLAARQAEKKKFEDTSRNNQNYVLPSTPTARGLAISPETVEASLLPPTTREPKGEIQAGMVMPVAKGLSCSTTGTNPNSNVVTGCHVFLVLVTIKKAKDKSEEKRLEDVPIVRDFPRVFPEDLPGIPPTRQVEFQIDLVPGGAPVARAPYRLASSKIKELSNQLHELFDKGFLRPSSSPWGAPVLFIKKKDGSFRMCINYQELNKLTVKNHYPLPRIDDLFDQL</sequence>